<dbReference type="Pfam" id="PF00732">
    <property type="entry name" value="GMC_oxred_N"/>
    <property type="match status" value="1"/>
</dbReference>
<dbReference type="Gene3D" id="3.30.560.10">
    <property type="entry name" value="Glucose Oxidase, domain 3"/>
    <property type="match status" value="1"/>
</dbReference>
<feature type="binding site" evidence="5">
    <location>
        <position position="85"/>
    </location>
    <ligand>
        <name>FAD</name>
        <dbReference type="ChEBI" id="CHEBI:57692"/>
    </ligand>
</feature>
<evidence type="ECO:0000256" key="3">
    <source>
        <dbReference type="ARBA" id="ARBA00022630"/>
    </source>
</evidence>
<feature type="domain" description="Glucose-methanol-choline oxidoreductase N-terminal" evidence="8">
    <location>
        <begin position="255"/>
        <end position="269"/>
    </location>
</feature>
<dbReference type="SUPFAM" id="SSF54373">
    <property type="entry name" value="FAD-linked reductases, C-terminal domain"/>
    <property type="match status" value="1"/>
</dbReference>
<dbReference type="OrthoDB" id="9785276at2"/>
<evidence type="ECO:0000256" key="4">
    <source>
        <dbReference type="ARBA" id="ARBA00022827"/>
    </source>
</evidence>
<dbReference type="GO" id="GO:0016614">
    <property type="term" value="F:oxidoreductase activity, acting on CH-OH group of donors"/>
    <property type="evidence" value="ECO:0007669"/>
    <property type="project" value="InterPro"/>
</dbReference>
<evidence type="ECO:0000256" key="6">
    <source>
        <dbReference type="RuleBase" id="RU003968"/>
    </source>
</evidence>
<keyword evidence="3 6" id="KW-0285">Flavoprotein</keyword>
<dbReference type="SUPFAM" id="SSF51905">
    <property type="entry name" value="FAD/NAD(P)-binding domain"/>
    <property type="match status" value="1"/>
</dbReference>
<evidence type="ECO:0000256" key="2">
    <source>
        <dbReference type="ARBA" id="ARBA00010790"/>
    </source>
</evidence>
<evidence type="ECO:0000259" key="7">
    <source>
        <dbReference type="PROSITE" id="PS00623"/>
    </source>
</evidence>
<feature type="domain" description="Glucose-methanol-choline oxidoreductase N-terminal" evidence="7">
    <location>
        <begin position="83"/>
        <end position="106"/>
    </location>
</feature>
<feature type="binding site" evidence="5">
    <location>
        <begin position="93"/>
        <end position="96"/>
    </location>
    <ligand>
        <name>FAD</name>
        <dbReference type="ChEBI" id="CHEBI:57692"/>
    </ligand>
</feature>
<reference evidence="9 10" key="1">
    <citation type="submission" date="2019-04" db="EMBL/GenBank/DDBJ databases">
        <title>Lampropedia sp YIM MLB12 draf genome.</title>
        <authorList>
            <person name="Wang Y.-X."/>
        </authorList>
    </citation>
    <scope>NUCLEOTIDE SEQUENCE [LARGE SCALE GENOMIC DNA]</scope>
    <source>
        <strain evidence="9 10">YIM MLB12</strain>
    </source>
</reference>
<sequence>MSASQFDYIIVGAGSAGCIMAERLSASGKHRVLLLEAGADDTSFWLRMPLGFAQLFYHPKYNWRYRTTAQKELANQRVYTPRGKVVGGSGAINAMVYVRGHQQDFDDWAAAGNSGWGWSDVLPVFKRLESHWAGETQWHGAKGRIRITRDAVHPICDNFFAACEERGFVRNNDFNGPQMEGVGIYDINTRNGQRDSSGVAYLRPARKRPNLVVQTHALAERVLFDAHKRAVGVEVLVHGRRQTFRAGREVILCAGAVETPKLLQLSGVGDAKLLQQYEIPVLQHAPAVGQNLQDHLCASYYYRASRSTSNDDIRSRPQQVRAMLQYLFQKKGVFATTAKAGGFVRTSEAVAHPNMQLYFNSLSYVLPESGGAPRVQPYSGFTIFFAPSRPTSRGSITLLSRDVQEAPAIDPNYLATAHDQSEAIAGSKLVRSIMSTASMQQVTAEETSPGSSVSDDASMLQFFREQSGSIYHLCGSCAMGSDPQHSVVDSQLRVHGVQALRVVDASVFPNITSGNTNAPTMMVAEKAADMVLASSAL</sequence>
<dbReference type="Pfam" id="PF05199">
    <property type="entry name" value="GMC_oxred_C"/>
    <property type="match status" value="1"/>
</dbReference>
<comment type="similarity">
    <text evidence="2 6">Belongs to the GMC oxidoreductase family.</text>
</comment>
<dbReference type="RefSeq" id="WP_136406490.1">
    <property type="nucleotide sequence ID" value="NZ_SSWX01000011.1"/>
</dbReference>
<evidence type="ECO:0000256" key="1">
    <source>
        <dbReference type="ARBA" id="ARBA00001974"/>
    </source>
</evidence>
<dbReference type="GO" id="GO:0050660">
    <property type="term" value="F:flavin adenine dinucleotide binding"/>
    <property type="evidence" value="ECO:0007669"/>
    <property type="project" value="InterPro"/>
</dbReference>
<dbReference type="PROSITE" id="PS00623">
    <property type="entry name" value="GMC_OXRED_1"/>
    <property type="match status" value="1"/>
</dbReference>
<dbReference type="PIRSF" id="PIRSF000137">
    <property type="entry name" value="Alcohol_oxidase"/>
    <property type="match status" value="1"/>
</dbReference>
<evidence type="ECO:0000259" key="8">
    <source>
        <dbReference type="PROSITE" id="PS00624"/>
    </source>
</evidence>
<evidence type="ECO:0000313" key="10">
    <source>
        <dbReference type="Proteomes" id="UP000306236"/>
    </source>
</evidence>
<dbReference type="PANTHER" id="PTHR11552">
    <property type="entry name" value="GLUCOSE-METHANOL-CHOLINE GMC OXIDOREDUCTASE"/>
    <property type="match status" value="1"/>
</dbReference>
<gene>
    <name evidence="9" type="ORF">E8K88_09800</name>
</gene>
<evidence type="ECO:0000256" key="5">
    <source>
        <dbReference type="PIRSR" id="PIRSR000137-2"/>
    </source>
</evidence>
<protein>
    <submittedName>
        <fullName evidence="9">Choline dehydrogenase</fullName>
    </submittedName>
</protein>
<dbReference type="InterPro" id="IPR036188">
    <property type="entry name" value="FAD/NAD-bd_sf"/>
</dbReference>
<comment type="cofactor">
    <cofactor evidence="1 5">
        <name>FAD</name>
        <dbReference type="ChEBI" id="CHEBI:57692"/>
    </cofactor>
</comment>
<keyword evidence="4 5" id="KW-0274">FAD</keyword>
<dbReference type="EMBL" id="SSWX01000011">
    <property type="protein sequence ID" value="THJ33215.1"/>
    <property type="molecule type" value="Genomic_DNA"/>
</dbReference>
<dbReference type="PROSITE" id="PS00624">
    <property type="entry name" value="GMC_OXRED_2"/>
    <property type="match status" value="1"/>
</dbReference>
<dbReference type="InterPro" id="IPR012132">
    <property type="entry name" value="GMC_OxRdtase"/>
</dbReference>
<dbReference type="Gene3D" id="3.50.50.60">
    <property type="entry name" value="FAD/NAD(P)-binding domain"/>
    <property type="match status" value="1"/>
</dbReference>
<comment type="caution">
    <text evidence="9">The sequence shown here is derived from an EMBL/GenBank/DDBJ whole genome shotgun (WGS) entry which is preliminary data.</text>
</comment>
<accession>A0A4S5BQN3</accession>
<evidence type="ECO:0000313" key="9">
    <source>
        <dbReference type="EMBL" id="THJ33215.1"/>
    </source>
</evidence>
<keyword evidence="10" id="KW-1185">Reference proteome</keyword>
<dbReference type="AlphaFoldDB" id="A0A4S5BQN3"/>
<dbReference type="PANTHER" id="PTHR11552:SF147">
    <property type="entry name" value="CHOLINE DEHYDROGENASE, MITOCHONDRIAL"/>
    <property type="match status" value="1"/>
</dbReference>
<name>A0A4S5BQN3_9BURK</name>
<dbReference type="InterPro" id="IPR007867">
    <property type="entry name" value="GMC_OxRtase_C"/>
</dbReference>
<proteinExistence type="inferred from homology"/>
<dbReference type="InterPro" id="IPR000172">
    <property type="entry name" value="GMC_OxRdtase_N"/>
</dbReference>
<organism evidence="9 10">
    <name type="scientific">Lampropedia aestuarii</name>
    <dbReference type="NCBI Taxonomy" id="2562762"/>
    <lineage>
        <taxon>Bacteria</taxon>
        <taxon>Pseudomonadati</taxon>
        <taxon>Pseudomonadota</taxon>
        <taxon>Betaproteobacteria</taxon>
        <taxon>Burkholderiales</taxon>
        <taxon>Comamonadaceae</taxon>
        <taxon>Lampropedia</taxon>
    </lineage>
</organism>
<dbReference type="Proteomes" id="UP000306236">
    <property type="component" value="Unassembled WGS sequence"/>
</dbReference>